<dbReference type="KEGG" id="ruj:E5Z56_08715"/>
<accession>A0A4P8XWB4</accession>
<reference evidence="1 2" key="1">
    <citation type="submission" date="2019-04" db="EMBL/GenBank/DDBJ databases">
        <authorList>
            <person name="Embree M."/>
            <person name="Gaffney J.R."/>
        </authorList>
    </citation>
    <scope>NUCLEOTIDE SEQUENCE [LARGE SCALE GENOMIC DNA]</scope>
    <source>
        <strain evidence="1 2">JE7A12</strain>
    </source>
</reference>
<evidence type="ECO:0000313" key="2">
    <source>
        <dbReference type="Proteomes" id="UP000301475"/>
    </source>
</evidence>
<dbReference type="Pfam" id="PF04464">
    <property type="entry name" value="Glyphos_transf"/>
    <property type="match status" value="1"/>
</dbReference>
<dbReference type="GO" id="GO:0047355">
    <property type="term" value="F:CDP-glycerol glycerophosphotransferase activity"/>
    <property type="evidence" value="ECO:0007669"/>
    <property type="project" value="InterPro"/>
</dbReference>
<dbReference type="InterPro" id="IPR007554">
    <property type="entry name" value="Glycerophosphate_synth"/>
</dbReference>
<gene>
    <name evidence="1" type="ORF">E5Z56_08715</name>
</gene>
<dbReference type="EMBL" id="CP039381">
    <property type="protein sequence ID" value="QCT07425.1"/>
    <property type="molecule type" value="Genomic_DNA"/>
</dbReference>
<sequence length="1026" mass="119994">MNFCGFLNEFTDKNEKEVIIKGTVSAEIISCSSNSITINVPQQDSNLDSIIGFAALDYDNKFLWYNETEVTEGENTVVFDGFDYFVADRAPIRYKLYAVFEEDGVLHFCRFYSQEIKEKYKATYDRNLLYYDVIAEGRFEDEDYCTCLSVTRGGYFALLVFNKKDIYNFRFTNTVDDVEVVDGKLTFDVKVNKVKEASEWALVGMDKSGEEPVYYDLPPQPFDDDGEFFISHCSLTRDFIKLPKPTTLSLYTKYVVDGKPYYTRVSVSSPKVSKKIRKISYEEFLQLNDDLKAFTIRSLDNDIQFVSVAPSTGYELVNNSVKDTILSEDFNVSRVLFCTQSVSEKGEYNLHLNPDMSEVEEMWAYCYFPKTKEKVIVDVVSWDKDTGNLSLNLSNLKKSCKDFTARSYMLCIAFLYEGLVYPAKLKNPNYHGKLTAPELLPLEKRLFPVVERFDINGVEVSLAPIYFVSGNIYIRIRENLLSQKDLVFVDYKNLDFHDNFMDVTVKIPKEDNRKYTGFAFTYRYKKSDDRCAYFIEGKITKKLFGTYLSASIDMSKLDLKRVIWDLYATFEEDGRRYGASISLTDKQIEKVLYDKKRVKKQVDCTIKTDEGEDVIFPYHTSINTVAFNMREKSNIDSSEFRAKEFEALKIFKRNKKKLLSQNIILIYEKFCACAQDNGYCFFKHCMEHNVEKILNAKIYYIIDKSVSDYERVKKYDDHVLDFLSIDHMVYLLASKLLVSSDSKPHSYAWRPNNSFVSEMLKEKQIFFLQHGVIALKRVDGIFGKNGGNPVNKFVVSTPLERSIIINKFGYKSTEVCMTGLARWDELVDKSKDYNEVLIMPTWRNWLDEAENSTFLHSDYYKNYSKLLESERLNKLLEDNNLMVNFYIHPKFKDYIGNFDVTSKRMRLIPYGEEPLNELMMRCKLLITDYSSVCWDVYYMNKPILFYQFDYDLYNKVHGSYINMEKDLFGYRSLTMDKLLDDFENAIKNNFKQPKEFDEMRESTFAFTDKNNSSRIVLEIKKMKIFD</sequence>
<evidence type="ECO:0000313" key="1">
    <source>
        <dbReference type="EMBL" id="QCT07425.1"/>
    </source>
</evidence>
<dbReference type="InterPro" id="IPR051612">
    <property type="entry name" value="Teichoic_Acid_Biosynth"/>
</dbReference>
<dbReference type="RefSeq" id="WP_138157438.1">
    <property type="nucleotide sequence ID" value="NZ_CP039381.1"/>
</dbReference>
<evidence type="ECO:0008006" key="3">
    <source>
        <dbReference type="Google" id="ProtNLM"/>
    </source>
</evidence>
<dbReference type="SUPFAM" id="SSF53756">
    <property type="entry name" value="UDP-Glycosyltransferase/glycogen phosphorylase"/>
    <property type="match status" value="1"/>
</dbReference>
<name>A0A4P8XWB4_9FIRM</name>
<dbReference type="OrthoDB" id="9807097at2"/>
<dbReference type="Gene3D" id="3.40.50.12580">
    <property type="match status" value="1"/>
</dbReference>
<dbReference type="PANTHER" id="PTHR37316">
    <property type="entry name" value="TEICHOIC ACID GLYCEROL-PHOSPHATE PRIMASE"/>
    <property type="match status" value="1"/>
</dbReference>
<dbReference type="GO" id="GO:0016020">
    <property type="term" value="C:membrane"/>
    <property type="evidence" value="ECO:0007669"/>
    <property type="project" value="InterPro"/>
</dbReference>
<protein>
    <recommendedName>
        <fullName evidence="3">CDP-glycerol glycerophosphotransferase, TagB/SpsB family</fullName>
    </recommendedName>
</protein>
<organism evidence="1 2">
    <name type="scientific">Ruminococcus bovis</name>
    <dbReference type="NCBI Taxonomy" id="2564099"/>
    <lineage>
        <taxon>Bacteria</taxon>
        <taxon>Bacillati</taxon>
        <taxon>Bacillota</taxon>
        <taxon>Clostridia</taxon>
        <taxon>Eubacteriales</taxon>
        <taxon>Oscillospiraceae</taxon>
        <taxon>Ruminococcus</taxon>
    </lineage>
</organism>
<dbReference type="AlphaFoldDB" id="A0A4P8XWB4"/>
<dbReference type="PANTHER" id="PTHR37316:SF3">
    <property type="entry name" value="TEICHOIC ACID GLYCEROL-PHOSPHATE TRANSFERASE"/>
    <property type="match status" value="1"/>
</dbReference>
<keyword evidence="2" id="KW-1185">Reference proteome</keyword>
<proteinExistence type="predicted"/>
<dbReference type="Proteomes" id="UP000301475">
    <property type="component" value="Chromosome"/>
</dbReference>
<dbReference type="InterPro" id="IPR043148">
    <property type="entry name" value="TagF_C"/>
</dbReference>